<comment type="caution">
    <text evidence="2">The sequence shown here is derived from an EMBL/GenBank/DDBJ whole genome shotgun (WGS) entry which is preliminary data.</text>
</comment>
<evidence type="ECO:0000313" key="3">
    <source>
        <dbReference type="Proteomes" id="UP000593567"/>
    </source>
</evidence>
<organism evidence="2 3">
    <name type="scientific">Bugula neritina</name>
    <name type="common">Brown bryozoan</name>
    <name type="synonym">Sertularia neritina</name>
    <dbReference type="NCBI Taxonomy" id="10212"/>
    <lineage>
        <taxon>Eukaryota</taxon>
        <taxon>Metazoa</taxon>
        <taxon>Spiralia</taxon>
        <taxon>Lophotrochozoa</taxon>
        <taxon>Bryozoa</taxon>
        <taxon>Gymnolaemata</taxon>
        <taxon>Cheilostomatida</taxon>
        <taxon>Flustrina</taxon>
        <taxon>Buguloidea</taxon>
        <taxon>Bugulidae</taxon>
        <taxon>Bugula</taxon>
    </lineage>
</organism>
<dbReference type="Proteomes" id="UP000593567">
    <property type="component" value="Unassembled WGS sequence"/>
</dbReference>
<protein>
    <submittedName>
        <fullName evidence="2">Uncharacterized protein</fullName>
    </submittedName>
</protein>
<feature type="signal peptide" evidence="1">
    <location>
        <begin position="1"/>
        <end position="24"/>
    </location>
</feature>
<evidence type="ECO:0000313" key="2">
    <source>
        <dbReference type="EMBL" id="KAF6040195.1"/>
    </source>
</evidence>
<sequence length="165" mass="19214">MVVRLKYCTYTLAVLIAVTSMGQSNDQNLTPEMVTKLAEELLDFKIRENPNLGVKYGVEKYQDKVMEWNEGAFQRRIKKSKQFLKTVQDYLSNGINLRESKVTLKIMEHGLLKFLEGAAFRNYTKTLRLELSSLTTEVTVDTLEKLDHWFVKVKAYQDVVITYYD</sequence>
<dbReference type="AlphaFoldDB" id="A0A7J7KQ33"/>
<reference evidence="2" key="1">
    <citation type="submission" date="2020-06" db="EMBL/GenBank/DDBJ databases">
        <title>Draft genome of Bugula neritina, a colonial animal packing powerful symbionts and potential medicines.</title>
        <authorList>
            <person name="Rayko M."/>
        </authorList>
    </citation>
    <scope>NUCLEOTIDE SEQUENCE [LARGE SCALE GENOMIC DNA]</scope>
    <source>
        <strain evidence="2">Kwan_BN1</strain>
    </source>
</reference>
<dbReference type="EMBL" id="VXIV02000165">
    <property type="protein sequence ID" value="KAF6040195.1"/>
    <property type="molecule type" value="Genomic_DNA"/>
</dbReference>
<name>A0A7J7KQ33_BUGNE</name>
<proteinExistence type="predicted"/>
<accession>A0A7J7KQ33</accession>
<keyword evidence="1" id="KW-0732">Signal</keyword>
<keyword evidence="3" id="KW-1185">Reference proteome</keyword>
<evidence type="ECO:0000256" key="1">
    <source>
        <dbReference type="SAM" id="SignalP"/>
    </source>
</evidence>
<feature type="chain" id="PRO_5029791193" evidence="1">
    <location>
        <begin position="25"/>
        <end position="165"/>
    </location>
</feature>
<gene>
    <name evidence="2" type="ORF">EB796_001476</name>
</gene>